<sequence length="285" mass="30287">MTTNTPEDSSILEYVTPNGAIHTIAIDGQRIENSIAVSGETVYLNTEPLASDTARSTIGHMFAFRADASDGYITALWNATYDAGSAPKPGGFSQGSESTPALIGDRYIAITDSADVQVNLLLYRQAGASAEDSQAPLIYAVPLFQPNDSANENAMVGYFDGSTYSVAMNNDHGAPELQDLGASGDSNGEFNDFAPLAPGITRVDVTADGSCAVLWALDVRSTSVLSLSMANGLVYSYTQDAELASRGLYVWYLTAIEFRTGEVVWRFRAGAGGRYNNNVAPTQMS</sequence>
<evidence type="ECO:0000313" key="1">
    <source>
        <dbReference type="EMBL" id="KAK2729427.1"/>
    </source>
</evidence>
<proteinExistence type="predicted"/>
<organism evidence="1 2">
    <name type="scientific">Colletotrichum kahawae</name>
    <name type="common">Coffee berry disease fungus</name>
    <dbReference type="NCBI Taxonomy" id="34407"/>
    <lineage>
        <taxon>Eukaryota</taxon>
        <taxon>Fungi</taxon>
        <taxon>Dikarya</taxon>
        <taxon>Ascomycota</taxon>
        <taxon>Pezizomycotina</taxon>
        <taxon>Sordariomycetes</taxon>
        <taxon>Hypocreomycetidae</taxon>
        <taxon>Glomerellales</taxon>
        <taxon>Glomerellaceae</taxon>
        <taxon>Colletotrichum</taxon>
        <taxon>Colletotrichum gloeosporioides species complex</taxon>
    </lineage>
</organism>
<reference evidence="1" key="1">
    <citation type="submission" date="2023-02" db="EMBL/GenBank/DDBJ databases">
        <title>Colletotrichum kahawae CIFC_Que2 genome sequencing and assembly.</title>
        <authorList>
            <person name="Baroncelli R."/>
        </authorList>
    </citation>
    <scope>NUCLEOTIDE SEQUENCE</scope>
    <source>
        <strain evidence="1">CIFC_Que2</strain>
    </source>
</reference>
<accession>A0AAD9XYZ1</accession>
<comment type="caution">
    <text evidence="1">The sequence shown here is derived from an EMBL/GenBank/DDBJ whole genome shotgun (WGS) entry which is preliminary data.</text>
</comment>
<dbReference type="AlphaFoldDB" id="A0AAD9XYZ1"/>
<name>A0AAD9XYZ1_COLKA</name>
<evidence type="ECO:0000313" key="2">
    <source>
        <dbReference type="Proteomes" id="UP001281614"/>
    </source>
</evidence>
<protein>
    <submittedName>
        <fullName evidence="1">Uncharacterized protein</fullName>
    </submittedName>
</protein>
<gene>
    <name evidence="1" type="ORF">CKAH01_10241</name>
</gene>
<keyword evidence="2" id="KW-1185">Reference proteome</keyword>
<dbReference type="EMBL" id="VYYT01000788">
    <property type="protein sequence ID" value="KAK2729427.1"/>
    <property type="molecule type" value="Genomic_DNA"/>
</dbReference>
<dbReference type="Proteomes" id="UP001281614">
    <property type="component" value="Unassembled WGS sequence"/>
</dbReference>